<organism evidence="1 2">
    <name type="scientific">Rattus norvegicus</name>
    <name type="common">Rat</name>
    <dbReference type="NCBI Taxonomy" id="10116"/>
    <lineage>
        <taxon>Eukaryota</taxon>
        <taxon>Metazoa</taxon>
        <taxon>Chordata</taxon>
        <taxon>Craniata</taxon>
        <taxon>Vertebrata</taxon>
        <taxon>Euteleostomi</taxon>
        <taxon>Mammalia</taxon>
        <taxon>Eutheria</taxon>
        <taxon>Euarchontoglires</taxon>
        <taxon>Glires</taxon>
        <taxon>Rodentia</taxon>
        <taxon>Myomorpha</taxon>
        <taxon>Muroidea</taxon>
        <taxon>Muridae</taxon>
        <taxon>Murinae</taxon>
        <taxon>Rattus</taxon>
    </lineage>
</organism>
<dbReference type="Proteomes" id="UP000234681">
    <property type="component" value="Chromosome 17"/>
</dbReference>
<dbReference type="EMBL" id="CH473990">
    <property type="protein sequence ID" value="EDL78632.1"/>
    <property type="molecule type" value="Genomic_DNA"/>
</dbReference>
<dbReference type="AlphaFoldDB" id="A6JLV5"/>
<accession>A6JLV5</accession>
<protein>
    <submittedName>
        <fullName evidence="1">RCG55731</fullName>
    </submittedName>
</protein>
<evidence type="ECO:0000313" key="2">
    <source>
        <dbReference type="Proteomes" id="UP000234681"/>
    </source>
</evidence>
<proteinExistence type="predicted"/>
<evidence type="ECO:0000313" key="1">
    <source>
        <dbReference type="EMBL" id="EDL78632.1"/>
    </source>
</evidence>
<gene>
    <name evidence="1" type="ORF">rCG_55731</name>
</gene>
<sequence length="50" mass="5762">MRVTGVGRRQSSLVAIPAPPKACCATFWKLLWYYPHFTEKHGTWQGRSKI</sequence>
<name>A6JLV5_RAT</name>
<reference evidence="2" key="1">
    <citation type="submission" date="2005-09" db="EMBL/GenBank/DDBJ databases">
        <authorList>
            <person name="Mural R.J."/>
            <person name="Li P.W."/>
            <person name="Adams M.D."/>
            <person name="Amanatides P.G."/>
            <person name="Baden-Tillson H."/>
            <person name="Barnstead M."/>
            <person name="Chin S.H."/>
            <person name="Dew I."/>
            <person name="Evans C.A."/>
            <person name="Ferriera S."/>
            <person name="Flanigan M."/>
            <person name="Fosler C."/>
            <person name="Glodek A."/>
            <person name="Gu Z."/>
            <person name="Holt R.A."/>
            <person name="Jennings D."/>
            <person name="Kraft C.L."/>
            <person name="Lu F."/>
            <person name="Nguyen T."/>
            <person name="Nusskern D.R."/>
            <person name="Pfannkoch C.M."/>
            <person name="Sitter C."/>
            <person name="Sutton G.G."/>
            <person name="Venter J.C."/>
            <person name="Wang Z."/>
            <person name="Woodage T."/>
            <person name="Zheng X.H."/>
            <person name="Zhong F."/>
        </authorList>
    </citation>
    <scope>NUCLEOTIDE SEQUENCE [LARGE SCALE GENOMIC DNA]</scope>
    <source>
        <strain>BN</strain>
        <strain evidence="2">Sprague-Dawley</strain>
    </source>
</reference>